<dbReference type="RefSeq" id="WP_121894383.1">
    <property type="nucleotide sequence ID" value="NZ_PENI01000037.1"/>
</dbReference>
<name>A0A3M0HYR4_9ACTN</name>
<dbReference type="EMBL" id="PENI01000037">
    <property type="protein sequence ID" value="RMB80842.1"/>
    <property type="molecule type" value="Genomic_DNA"/>
</dbReference>
<protein>
    <submittedName>
        <fullName evidence="2">Uncharacterized protein</fullName>
    </submittedName>
</protein>
<dbReference type="Proteomes" id="UP000270471">
    <property type="component" value="Unassembled WGS sequence"/>
</dbReference>
<feature type="compositionally biased region" description="Low complexity" evidence="1">
    <location>
        <begin position="57"/>
        <end position="81"/>
    </location>
</feature>
<gene>
    <name evidence="2" type="ORF">CTZ28_38155</name>
</gene>
<organism evidence="2 3">
    <name type="scientific">Streptomyces shenzhenensis</name>
    <dbReference type="NCBI Taxonomy" id="943815"/>
    <lineage>
        <taxon>Bacteria</taxon>
        <taxon>Bacillati</taxon>
        <taxon>Actinomycetota</taxon>
        <taxon>Actinomycetes</taxon>
        <taxon>Kitasatosporales</taxon>
        <taxon>Streptomycetaceae</taxon>
        <taxon>Streptomyces</taxon>
    </lineage>
</organism>
<feature type="compositionally biased region" description="Basic and acidic residues" evidence="1">
    <location>
        <begin position="44"/>
        <end position="53"/>
    </location>
</feature>
<evidence type="ECO:0000256" key="1">
    <source>
        <dbReference type="SAM" id="MobiDB-lite"/>
    </source>
</evidence>
<sequence>MSESTPGAPAAVPDFLDRLIARHTAPRPAAVRVRPRLPGPFERVEAVRARTPDPDAADPVARPAAAPAPAAEAEPSRPAAAEVRRHPERERTVVRARPAPAEPAVRPVPPAPPEAPLLRPVAPPAPGTAAVSRTGLRTAGWGRPEPGADRTAAPTPDPPGADIAPPAVVSAAAHPSAADTTAARDAVRMAAARRPARTPEQVVQVQIGRLEVTAGQAPPDDRARRAARQGRRPATALPLADYLARGRE</sequence>
<evidence type="ECO:0000313" key="2">
    <source>
        <dbReference type="EMBL" id="RMB80842.1"/>
    </source>
</evidence>
<dbReference type="AlphaFoldDB" id="A0A3M0HYR4"/>
<evidence type="ECO:0000313" key="3">
    <source>
        <dbReference type="Proteomes" id="UP000270471"/>
    </source>
</evidence>
<reference evidence="2 3" key="1">
    <citation type="submission" date="2017-11" db="EMBL/GenBank/DDBJ databases">
        <title>Draft genome of actinobacteria isolated from guarana (Paullinia cupana (Mart.) Ducke.</title>
        <authorList>
            <person name="Siqueira K.A."/>
            <person name="Liotti R.G."/>
            <person name="Mendes T.A.O."/>
            <person name="Soares M.A."/>
        </authorList>
    </citation>
    <scope>NUCLEOTIDE SEQUENCE [LARGE SCALE GENOMIC DNA]</scope>
    <source>
        <strain evidence="2 3">193</strain>
    </source>
</reference>
<feature type="compositionally biased region" description="Pro residues" evidence="1">
    <location>
        <begin position="106"/>
        <end position="126"/>
    </location>
</feature>
<comment type="caution">
    <text evidence="2">The sequence shown here is derived from an EMBL/GenBank/DDBJ whole genome shotgun (WGS) entry which is preliminary data.</text>
</comment>
<feature type="compositionally biased region" description="Basic and acidic residues" evidence="1">
    <location>
        <begin position="82"/>
        <end position="93"/>
    </location>
</feature>
<feature type="compositionally biased region" description="Low complexity" evidence="1">
    <location>
        <begin position="95"/>
        <end position="105"/>
    </location>
</feature>
<feature type="compositionally biased region" description="Low complexity" evidence="1">
    <location>
        <begin position="149"/>
        <end position="193"/>
    </location>
</feature>
<accession>A0A3M0HYR4</accession>
<keyword evidence="3" id="KW-1185">Reference proteome</keyword>
<proteinExistence type="predicted"/>
<feature type="region of interest" description="Disordered" evidence="1">
    <location>
        <begin position="44"/>
        <end position="248"/>
    </location>
</feature>